<proteinExistence type="predicted"/>
<dbReference type="Proteomes" id="UP000479691">
    <property type="component" value="Unassembled WGS sequence"/>
</dbReference>
<evidence type="ECO:0000313" key="1">
    <source>
        <dbReference type="EMBL" id="KAF3190644.1"/>
    </source>
</evidence>
<sequence>MMKFFGKRKELGIPMTALDTAALQGTRAATFRIMFRLRKPEFREEGILSQKPVRSTSKTAVAAPGAVKSTFGGLASSPSTTAPPIVQVNKHDNNHLRRARSTARIAMAVLLAQVSKLWCTVVLQPQNEQKTYNRIFI</sequence>
<comment type="caution">
    <text evidence="1">The sequence shown here is derived from an EMBL/GenBank/DDBJ whole genome shotgun (WGS) entry which is preliminary data.</text>
</comment>
<dbReference type="AlphaFoldDB" id="A0A7C8U2M9"/>
<accession>A0A7C8U2M9</accession>
<reference evidence="1 2" key="1">
    <citation type="submission" date="2019-06" db="EMBL/GenBank/DDBJ databases">
        <authorList>
            <person name="Palmer J.M."/>
        </authorList>
    </citation>
    <scope>NUCLEOTIDE SEQUENCE [LARGE SCALE GENOMIC DNA]</scope>
    <source>
        <strain evidence="1 2">TWF788</strain>
    </source>
</reference>
<protein>
    <submittedName>
        <fullName evidence="1">Uncharacterized protein</fullName>
    </submittedName>
</protein>
<dbReference type="EMBL" id="JAABOE010000005">
    <property type="protein sequence ID" value="KAF3190644.1"/>
    <property type="molecule type" value="Genomic_DNA"/>
</dbReference>
<evidence type="ECO:0000313" key="2">
    <source>
        <dbReference type="Proteomes" id="UP000479691"/>
    </source>
</evidence>
<name>A0A7C8U2M9_ORBOL</name>
<organism evidence="1 2">
    <name type="scientific">Orbilia oligospora</name>
    <name type="common">Nematode-trapping fungus</name>
    <name type="synonym">Arthrobotrys oligospora</name>
    <dbReference type="NCBI Taxonomy" id="2813651"/>
    <lineage>
        <taxon>Eukaryota</taxon>
        <taxon>Fungi</taxon>
        <taxon>Dikarya</taxon>
        <taxon>Ascomycota</taxon>
        <taxon>Pezizomycotina</taxon>
        <taxon>Orbiliomycetes</taxon>
        <taxon>Orbiliales</taxon>
        <taxon>Orbiliaceae</taxon>
        <taxon>Orbilia</taxon>
    </lineage>
</organism>
<gene>
    <name evidence="1" type="ORF">TWF788_008165</name>
</gene>